<dbReference type="RefSeq" id="WP_101249184.1">
    <property type="nucleotide sequence ID" value="NZ_PIUM01000002.1"/>
</dbReference>
<evidence type="ECO:0000313" key="12">
    <source>
        <dbReference type="Proteomes" id="UP000233293"/>
    </source>
</evidence>
<accession>A0A2N3Q0P9</accession>
<dbReference type="GO" id="GO:0017038">
    <property type="term" value="P:protein import"/>
    <property type="evidence" value="ECO:0007669"/>
    <property type="project" value="TreeGrafter"/>
</dbReference>
<keyword evidence="4 9" id="KW-0812">Transmembrane</keyword>
<feature type="transmembrane region" description="Helical" evidence="9">
    <location>
        <begin position="6"/>
        <end position="32"/>
    </location>
</feature>
<keyword evidence="5 8" id="KW-0653">Protein transport</keyword>
<protein>
    <submittedName>
        <fullName evidence="11">MotA/TolQ/ExbB proton channel family protein</fullName>
    </submittedName>
</protein>
<dbReference type="Proteomes" id="UP000233293">
    <property type="component" value="Unassembled WGS sequence"/>
</dbReference>
<keyword evidence="12" id="KW-1185">Reference proteome</keyword>
<dbReference type="PANTHER" id="PTHR30625">
    <property type="entry name" value="PROTEIN TOLQ"/>
    <property type="match status" value="1"/>
</dbReference>
<evidence type="ECO:0000256" key="1">
    <source>
        <dbReference type="ARBA" id="ARBA00004651"/>
    </source>
</evidence>
<keyword evidence="7 9" id="KW-0472">Membrane</keyword>
<evidence type="ECO:0000313" key="11">
    <source>
        <dbReference type="EMBL" id="PKU26222.1"/>
    </source>
</evidence>
<dbReference type="EMBL" id="PIUM01000002">
    <property type="protein sequence ID" value="PKU26222.1"/>
    <property type="molecule type" value="Genomic_DNA"/>
</dbReference>
<keyword evidence="3" id="KW-1003">Cell membrane</keyword>
<feature type="transmembrane region" description="Helical" evidence="9">
    <location>
        <begin position="113"/>
        <end position="139"/>
    </location>
</feature>
<dbReference type="InterPro" id="IPR002898">
    <property type="entry name" value="MotA_ExbB_proton_chnl"/>
</dbReference>
<dbReference type="PANTHER" id="PTHR30625:SF15">
    <property type="entry name" value="BIOPOLYMER TRANSPORT PROTEIN EXBB"/>
    <property type="match status" value="1"/>
</dbReference>
<dbReference type="GO" id="GO:0005886">
    <property type="term" value="C:plasma membrane"/>
    <property type="evidence" value="ECO:0007669"/>
    <property type="project" value="UniProtKB-SubCell"/>
</dbReference>
<name>A0A2N3Q0P9_9PROT</name>
<dbReference type="Pfam" id="PF01618">
    <property type="entry name" value="MotA_ExbB"/>
    <property type="match status" value="1"/>
</dbReference>
<organism evidence="11 12">
    <name type="scientific">Telmatospirillum siberiense</name>
    <dbReference type="NCBI Taxonomy" id="382514"/>
    <lineage>
        <taxon>Bacteria</taxon>
        <taxon>Pseudomonadati</taxon>
        <taxon>Pseudomonadota</taxon>
        <taxon>Alphaproteobacteria</taxon>
        <taxon>Rhodospirillales</taxon>
        <taxon>Rhodospirillaceae</taxon>
        <taxon>Telmatospirillum</taxon>
    </lineage>
</organism>
<evidence type="ECO:0000259" key="10">
    <source>
        <dbReference type="Pfam" id="PF01618"/>
    </source>
</evidence>
<reference evidence="12" key="1">
    <citation type="submission" date="2017-12" db="EMBL/GenBank/DDBJ databases">
        <title>Draft genome sequence of Telmatospirillum siberiense 26-4b1T, an acidotolerant peatland alphaproteobacterium potentially involved in sulfur cycling.</title>
        <authorList>
            <person name="Hausmann B."/>
            <person name="Pjevac P."/>
            <person name="Schreck K."/>
            <person name="Herbold C.W."/>
            <person name="Daims H."/>
            <person name="Wagner M."/>
            <person name="Pester M."/>
            <person name="Loy A."/>
        </authorList>
    </citation>
    <scope>NUCLEOTIDE SEQUENCE [LARGE SCALE GENOMIC DNA]</scope>
    <source>
        <strain evidence="12">26-4b1</strain>
    </source>
</reference>
<dbReference type="OrthoDB" id="4045at2"/>
<evidence type="ECO:0000256" key="6">
    <source>
        <dbReference type="ARBA" id="ARBA00022989"/>
    </source>
</evidence>
<proteinExistence type="inferred from homology"/>
<comment type="subcellular location">
    <subcellularLocation>
        <location evidence="1">Cell membrane</location>
        <topology evidence="1">Multi-pass membrane protein</topology>
    </subcellularLocation>
    <subcellularLocation>
        <location evidence="8">Membrane</location>
        <topology evidence="8">Multi-pass membrane protein</topology>
    </subcellularLocation>
</comment>
<dbReference type="InterPro" id="IPR050790">
    <property type="entry name" value="ExbB/TolQ_transport"/>
</dbReference>
<sequence>MSFSHLIDLAAASGGVLFAMPVLLLVTLTVSFERVWWLARLMSASRATIARVAGLTHLDRTALERELVRVEGQPIGSVLRVPLAFPNEHDHARLADLLEEAVLREVPRVDRSLWMLDTAVTLAPLLGLLGTIIGMFNAFQVLGKPGAAPTEITGGVAEALIATASGLFIAIIGLIFFNSLQARVRLVVHDMETLKTMLVNRLSGNRDEEIQVTRSVSVRGL</sequence>
<evidence type="ECO:0000256" key="2">
    <source>
        <dbReference type="ARBA" id="ARBA00022448"/>
    </source>
</evidence>
<evidence type="ECO:0000256" key="8">
    <source>
        <dbReference type="RuleBase" id="RU004057"/>
    </source>
</evidence>
<gene>
    <name evidence="11" type="ORF">CWS72_03625</name>
</gene>
<evidence type="ECO:0000256" key="5">
    <source>
        <dbReference type="ARBA" id="ARBA00022927"/>
    </source>
</evidence>
<keyword evidence="6 9" id="KW-1133">Transmembrane helix</keyword>
<comment type="caution">
    <text evidence="11">The sequence shown here is derived from an EMBL/GenBank/DDBJ whole genome shotgun (WGS) entry which is preliminary data.</text>
</comment>
<feature type="transmembrane region" description="Helical" evidence="9">
    <location>
        <begin position="159"/>
        <end position="177"/>
    </location>
</feature>
<comment type="similarity">
    <text evidence="8">Belongs to the exbB/tolQ family.</text>
</comment>
<evidence type="ECO:0000256" key="4">
    <source>
        <dbReference type="ARBA" id="ARBA00022692"/>
    </source>
</evidence>
<evidence type="ECO:0000256" key="7">
    <source>
        <dbReference type="ARBA" id="ARBA00023136"/>
    </source>
</evidence>
<keyword evidence="2 8" id="KW-0813">Transport</keyword>
<feature type="domain" description="MotA/TolQ/ExbB proton channel" evidence="10">
    <location>
        <begin position="75"/>
        <end position="192"/>
    </location>
</feature>
<evidence type="ECO:0000256" key="9">
    <source>
        <dbReference type="SAM" id="Phobius"/>
    </source>
</evidence>
<evidence type="ECO:0000256" key="3">
    <source>
        <dbReference type="ARBA" id="ARBA00022475"/>
    </source>
</evidence>
<dbReference type="AlphaFoldDB" id="A0A2N3Q0P9"/>